<reference evidence="1" key="1">
    <citation type="submission" date="2020-06" db="EMBL/GenBank/DDBJ databases">
        <authorList>
            <consortium name="Plant Systems Biology data submission"/>
        </authorList>
    </citation>
    <scope>NUCLEOTIDE SEQUENCE</scope>
    <source>
        <strain evidence="1">D6</strain>
    </source>
</reference>
<organism evidence="1 2">
    <name type="scientific">Seminavis robusta</name>
    <dbReference type="NCBI Taxonomy" id="568900"/>
    <lineage>
        <taxon>Eukaryota</taxon>
        <taxon>Sar</taxon>
        <taxon>Stramenopiles</taxon>
        <taxon>Ochrophyta</taxon>
        <taxon>Bacillariophyta</taxon>
        <taxon>Bacillariophyceae</taxon>
        <taxon>Bacillariophycidae</taxon>
        <taxon>Naviculales</taxon>
        <taxon>Naviculaceae</taxon>
        <taxon>Seminavis</taxon>
    </lineage>
</organism>
<evidence type="ECO:0000313" key="1">
    <source>
        <dbReference type="EMBL" id="CAB9496260.1"/>
    </source>
</evidence>
<sequence length="150" mass="16361">MKWTNVSAMTGQEAGSNAAAVATVSVVCPGDIPDGNIEGPVTLQRFSDTPLFRICVHHNNSVYNRAVFCLPTDEAWTVSLPRKIKTKRSKKKALELTFNLPEENPDGFKKLVVTLPYDGEDGDAMLFCEAAAFASGVVFDYCQGREYGHG</sequence>
<dbReference type="Proteomes" id="UP001153069">
    <property type="component" value="Unassembled WGS sequence"/>
</dbReference>
<evidence type="ECO:0000313" key="2">
    <source>
        <dbReference type="Proteomes" id="UP001153069"/>
    </source>
</evidence>
<protein>
    <submittedName>
        <fullName evidence="1">Uncharacterized protein</fullName>
    </submittedName>
</protein>
<dbReference type="AlphaFoldDB" id="A0A9N8D6S3"/>
<keyword evidence="2" id="KW-1185">Reference proteome</keyword>
<gene>
    <name evidence="1" type="ORF">SEMRO_3_G002350.1</name>
</gene>
<accession>A0A9N8D6S3</accession>
<comment type="caution">
    <text evidence="1">The sequence shown here is derived from an EMBL/GenBank/DDBJ whole genome shotgun (WGS) entry which is preliminary data.</text>
</comment>
<dbReference type="EMBL" id="CAICTM010000003">
    <property type="protein sequence ID" value="CAB9496260.1"/>
    <property type="molecule type" value="Genomic_DNA"/>
</dbReference>
<name>A0A9N8D6S3_9STRA</name>
<proteinExistence type="predicted"/>